<dbReference type="KEGG" id="nte:NEUTE1DRAFT100907"/>
<protein>
    <submittedName>
        <fullName evidence="1">Uncharacterized protein</fullName>
    </submittedName>
</protein>
<dbReference type="VEuPathDB" id="FungiDB:NEUTE1DRAFT_100907"/>
<dbReference type="AlphaFoldDB" id="F8MN10"/>
<dbReference type="GeneID" id="20821703"/>
<gene>
    <name evidence="1" type="ORF">NEUTE1DRAFT_100907</name>
</gene>
<dbReference type="RefSeq" id="XP_009851102.1">
    <property type="nucleotide sequence ID" value="XM_009852800.1"/>
</dbReference>
<dbReference type="EMBL" id="GL891304">
    <property type="protein sequence ID" value="EGO58034.1"/>
    <property type="molecule type" value="Genomic_DNA"/>
</dbReference>
<name>F8MN10_NEUT8</name>
<evidence type="ECO:0000313" key="2">
    <source>
        <dbReference type="Proteomes" id="UP000008065"/>
    </source>
</evidence>
<dbReference type="OrthoDB" id="10418573at2759"/>
<organism evidence="1 2">
    <name type="scientific">Neurospora tetrasperma (strain FGSC 2508 / ATCC MYA-4615 / P0657)</name>
    <dbReference type="NCBI Taxonomy" id="510951"/>
    <lineage>
        <taxon>Eukaryota</taxon>
        <taxon>Fungi</taxon>
        <taxon>Dikarya</taxon>
        <taxon>Ascomycota</taxon>
        <taxon>Pezizomycotina</taxon>
        <taxon>Sordariomycetes</taxon>
        <taxon>Sordariomycetidae</taxon>
        <taxon>Sordariales</taxon>
        <taxon>Sordariaceae</taxon>
        <taxon>Neurospora</taxon>
    </lineage>
</organism>
<dbReference type="HOGENOM" id="CLU_2184677_0_0_1"/>
<sequence length="109" mass="12094">MILSNPGASIAIANPRHPRPPVVLSFQRYSQHRHQSVYDKCYGNCRWTWKGGQKLIVESENAPALGSFASGEEMGQGIEQQQTHRCPSFPSVVDVMNRQISKIPSVSVS</sequence>
<proteinExistence type="predicted"/>
<accession>F8MN10</accession>
<keyword evidence="2" id="KW-1185">Reference proteome</keyword>
<reference evidence="2" key="1">
    <citation type="journal article" date="2011" name="Genetics">
        <title>Massive changes in genome architecture accompany the transition to self-fertility in the filamentous fungus Neurospora tetrasperma.</title>
        <authorList>
            <person name="Ellison C.E."/>
            <person name="Stajich J.E."/>
            <person name="Jacobson D.J."/>
            <person name="Natvig D.O."/>
            <person name="Lapidus A."/>
            <person name="Foster B."/>
            <person name="Aerts A."/>
            <person name="Riley R."/>
            <person name="Lindquist E.A."/>
            <person name="Grigoriev I.V."/>
            <person name="Taylor J.W."/>
        </authorList>
    </citation>
    <scope>NUCLEOTIDE SEQUENCE [LARGE SCALE GENOMIC DNA]</scope>
    <source>
        <strain evidence="2">FGSC 2508 / P0657</strain>
    </source>
</reference>
<evidence type="ECO:0000313" key="1">
    <source>
        <dbReference type="EMBL" id="EGO58034.1"/>
    </source>
</evidence>
<dbReference type="Proteomes" id="UP000008065">
    <property type="component" value="Unassembled WGS sequence"/>
</dbReference>